<dbReference type="AlphaFoldDB" id="A0A9D1F1E1"/>
<evidence type="ECO:0000313" key="1">
    <source>
        <dbReference type="EMBL" id="HIS37783.1"/>
    </source>
</evidence>
<accession>A0A9D1F1E1</accession>
<reference evidence="1" key="2">
    <citation type="journal article" date="2021" name="PeerJ">
        <title>Extensive microbial diversity within the chicken gut microbiome revealed by metagenomics and culture.</title>
        <authorList>
            <person name="Gilroy R."/>
            <person name="Ravi A."/>
            <person name="Getino M."/>
            <person name="Pursley I."/>
            <person name="Horton D.L."/>
            <person name="Alikhan N.F."/>
            <person name="Baker D."/>
            <person name="Gharbi K."/>
            <person name="Hall N."/>
            <person name="Watson M."/>
            <person name="Adriaenssens E.M."/>
            <person name="Foster-Nyarko E."/>
            <person name="Jarju S."/>
            <person name="Secka A."/>
            <person name="Antonio M."/>
            <person name="Oren A."/>
            <person name="Chaudhuri R.R."/>
            <person name="La Ragione R."/>
            <person name="Hildebrand F."/>
            <person name="Pallen M.J."/>
        </authorList>
    </citation>
    <scope>NUCLEOTIDE SEQUENCE</scope>
    <source>
        <strain evidence="1">6276</strain>
    </source>
</reference>
<proteinExistence type="predicted"/>
<organism evidence="1 2">
    <name type="scientific">Candidatus Scatousia excrementigallinarum</name>
    <dbReference type="NCBI Taxonomy" id="2840935"/>
    <lineage>
        <taxon>Bacteria</taxon>
        <taxon>Candidatus Scatousia</taxon>
    </lineage>
</organism>
<dbReference type="Proteomes" id="UP000823928">
    <property type="component" value="Unassembled WGS sequence"/>
</dbReference>
<feature type="non-terminal residue" evidence="1">
    <location>
        <position position="1"/>
    </location>
</feature>
<gene>
    <name evidence="1" type="ORF">IAC10_14360</name>
</gene>
<comment type="caution">
    <text evidence="1">The sequence shown here is derived from an EMBL/GenBank/DDBJ whole genome shotgun (WGS) entry which is preliminary data.</text>
</comment>
<protein>
    <submittedName>
        <fullName evidence="1">Uncharacterized protein</fullName>
    </submittedName>
</protein>
<dbReference type="EMBL" id="DVIU01000293">
    <property type="protein sequence ID" value="HIS37783.1"/>
    <property type="molecule type" value="Genomic_DNA"/>
</dbReference>
<evidence type="ECO:0000313" key="2">
    <source>
        <dbReference type="Proteomes" id="UP000823928"/>
    </source>
</evidence>
<reference evidence="1" key="1">
    <citation type="submission" date="2020-10" db="EMBL/GenBank/DDBJ databases">
        <authorList>
            <person name="Gilroy R."/>
        </authorList>
    </citation>
    <scope>NUCLEOTIDE SEQUENCE</scope>
    <source>
        <strain evidence="1">6276</strain>
    </source>
</reference>
<sequence length="227" mass="25553">CAMTLPALIQKNQDKELISRAKKVYSDFNNVMLLSQQDYGFIGDNSFLFNEKDDALTVARNINKYFKGAKLCENANQDGCESFYYNIKYATKRYSSDNTTTTENSRTRPKIILSNGAIIAIDTNKSGCALKEYTGTNYDENGLVIKNPDGSISTTTYKSSICANIFFDVNGAKKPNQFGHDSFWFWVQRSKLEPASEYVGGTSLKNILTGSDKLKYEYYAAGQKFEF</sequence>
<name>A0A9D1F1E1_9BACT</name>